<evidence type="ECO:0000256" key="1">
    <source>
        <dbReference type="ARBA" id="ARBA00004613"/>
    </source>
</evidence>
<dbReference type="Pfam" id="PF06083">
    <property type="entry name" value="IL17"/>
    <property type="match status" value="1"/>
</dbReference>
<accession>A0A9D4N2W2</accession>
<dbReference type="GO" id="GO:0005576">
    <property type="term" value="C:extracellular region"/>
    <property type="evidence" value="ECO:0007669"/>
    <property type="project" value="UniProtKB-SubCell"/>
</dbReference>
<proteinExistence type="inferred from homology"/>
<dbReference type="Gene3D" id="2.10.90.10">
    <property type="entry name" value="Cystine-knot cytokines"/>
    <property type="match status" value="1"/>
</dbReference>
<name>A0A9D4N2W2_DREPO</name>
<dbReference type="EMBL" id="JAIWYP010000001">
    <property type="protein sequence ID" value="KAH3886279.1"/>
    <property type="molecule type" value="Genomic_DNA"/>
</dbReference>
<keyword evidence="4" id="KW-0732">Signal</keyword>
<keyword evidence="3" id="KW-0964">Secreted</keyword>
<evidence type="ECO:0000256" key="3">
    <source>
        <dbReference type="ARBA" id="ARBA00022525"/>
    </source>
</evidence>
<protein>
    <submittedName>
        <fullName evidence="5">Uncharacterized protein</fullName>
    </submittedName>
</protein>
<evidence type="ECO:0000313" key="6">
    <source>
        <dbReference type="Proteomes" id="UP000828390"/>
    </source>
</evidence>
<dbReference type="SUPFAM" id="SSF57501">
    <property type="entry name" value="Cystine-knot cytokines"/>
    <property type="match status" value="1"/>
</dbReference>
<keyword evidence="6" id="KW-1185">Reference proteome</keyword>
<reference evidence="5" key="2">
    <citation type="submission" date="2020-11" db="EMBL/GenBank/DDBJ databases">
        <authorList>
            <person name="McCartney M.A."/>
            <person name="Auch B."/>
            <person name="Kono T."/>
            <person name="Mallez S."/>
            <person name="Becker A."/>
            <person name="Gohl D.M."/>
            <person name="Silverstein K.A.T."/>
            <person name="Koren S."/>
            <person name="Bechman K.B."/>
            <person name="Herman A."/>
            <person name="Abrahante J.E."/>
            <person name="Garbe J."/>
        </authorList>
    </citation>
    <scope>NUCLEOTIDE SEQUENCE</scope>
    <source>
        <strain evidence="5">Duluth1</strain>
        <tissue evidence="5">Whole animal</tissue>
    </source>
</reference>
<dbReference type="Proteomes" id="UP000828390">
    <property type="component" value="Unassembled WGS sequence"/>
</dbReference>
<comment type="subcellular location">
    <subcellularLocation>
        <location evidence="1">Secreted</location>
    </subcellularLocation>
</comment>
<evidence type="ECO:0000256" key="2">
    <source>
        <dbReference type="ARBA" id="ARBA00007236"/>
    </source>
</evidence>
<gene>
    <name evidence="5" type="ORF">DPMN_010281</name>
</gene>
<sequence>MKTACYSCKRPNDTVLAQQLAEGIANEDYWTLYAMHPVMQMVYEHTYKDTFNEKRNEKEAFIYGTRKCKSQGIDWKKGNHVMDLSTCPWYLELTYDEDRFPAIMTTTRCRCKICYTQEGSRPKNTKGQPKCHPIYIRQLVLRKSYVDSDLNAPVCTYNLSYQKVGVGCTCKLRRLDSRSQSSSIHKPGA</sequence>
<comment type="caution">
    <text evidence="5">The sequence shown here is derived from an EMBL/GenBank/DDBJ whole genome shotgun (WGS) entry which is preliminary data.</text>
</comment>
<dbReference type="AlphaFoldDB" id="A0A9D4N2W2"/>
<organism evidence="5 6">
    <name type="scientific">Dreissena polymorpha</name>
    <name type="common">Zebra mussel</name>
    <name type="synonym">Mytilus polymorpha</name>
    <dbReference type="NCBI Taxonomy" id="45954"/>
    <lineage>
        <taxon>Eukaryota</taxon>
        <taxon>Metazoa</taxon>
        <taxon>Spiralia</taxon>
        <taxon>Lophotrochozoa</taxon>
        <taxon>Mollusca</taxon>
        <taxon>Bivalvia</taxon>
        <taxon>Autobranchia</taxon>
        <taxon>Heteroconchia</taxon>
        <taxon>Euheterodonta</taxon>
        <taxon>Imparidentia</taxon>
        <taxon>Neoheterodontei</taxon>
        <taxon>Myida</taxon>
        <taxon>Dreissenoidea</taxon>
        <taxon>Dreissenidae</taxon>
        <taxon>Dreissena</taxon>
    </lineage>
</organism>
<dbReference type="InterPro" id="IPR029034">
    <property type="entry name" value="Cystine-knot_cytokine"/>
</dbReference>
<dbReference type="GO" id="GO:0005125">
    <property type="term" value="F:cytokine activity"/>
    <property type="evidence" value="ECO:0007669"/>
    <property type="project" value="InterPro"/>
</dbReference>
<comment type="similarity">
    <text evidence="2">Belongs to the IL-17 family.</text>
</comment>
<evidence type="ECO:0000256" key="4">
    <source>
        <dbReference type="ARBA" id="ARBA00022729"/>
    </source>
</evidence>
<dbReference type="InterPro" id="IPR010345">
    <property type="entry name" value="IL-17_fam"/>
</dbReference>
<reference evidence="5" key="1">
    <citation type="journal article" date="2019" name="bioRxiv">
        <title>The Genome of the Zebra Mussel, Dreissena polymorpha: A Resource for Invasive Species Research.</title>
        <authorList>
            <person name="McCartney M.A."/>
            <person name="Auch B."/>
            <person name="Kono T."/>
            <person name="Mallez S."/>
            <person name="Zhang Y."/>
            <person name="Obille A."/>
            <person name="Becker A."/>
            <person name="Abrahante J.E."/>
            <person name="Garbe J."/>
            <person name="Badalamenti J.P."/>
            <person name="Herman A."/>
            <person name="Mangelson H."/>
            <person name="Liachko I."/>
            <person name="Sullivan S."/>
            <person name="Sone E.D."/>
            <person name="Koren S."/>
            <person name="Silverstein K.A.T."/>
            <person name="Beckman K.B."/>
            <person name="Gohl D.M."/>
        </authorList>
    </citation>
    <scope>NUCLEOTIDE SEQUENCE</scope>
    <source>
        <strain evidence="5">Duluth1</strain>
        <tissue evidence="5">Whole animal</tissue>
    </source>
</reference>
<evidence type="ECO:0000313" key="5">
    <source>
        <dbReference type="EMBL" id="KAH3886279.1"/>
    </source>
</evidence>